<dbReference type="SUPFAM" id="SSF53474">
    <property type="entry name" value="alpha/beta-Hydrolases"/>
    <property type="match status" value="1"/>
</dbReference>
<dbReference type="InterPro" id="IPR044294">
    <property type="entry name" value="Lipase-like"/>
</dbReference>
<dbReference type="AlphaFoldDB" id="A0A9P6WPL5"/>
<dbReference type="GO" id="GO:0016042">
    <property type="term" value="P:lipid catabolic process"/>
    <property type="evidence" value="ECO:0007669"/>
    <property type="project" value="UniProtKB-KW"/>
</dbReference>
<organism evidence="6 7">
    <name type="scientific">Pichia californica</name>
    <dbReference type="NCBI Taxonomy" id="460514"/>
    <lineage>
        <taxon>Eukaryota</taxon>
        <taxon>Fungi</taxon>
        <taxon>Dikarya</taxon>
        <taxon>Ascomycota</taxon>
        <taxon>Saccharomycotina</taxon>
        <taxon>Pichiomycetes</taxon>
        <taxon>Pichiales</taxon>
        <taxon>Pichiaceae</taxon>
        <taxon>Pichia</taxon>
    </lineage>
</organism>
<feature type="transmembrane region" description="Helical" evidence="4">
    <location>
        <begin position="340"/>
        <end position="364"/>
    </location>
</feature>
<evidence type="ECO:0000256" key="1">
    <source>
        <dbReference type="ARBA" id="ARBA00007920"/>
    </source>
</evidence>
<reference evidence="6" key="1">
    <citation type="submission" date="2020-11" db="EMBL/GenBank/DDBJ databases">
        <title>Kefir isolates.</title>
        <authorList>
            <person name="Marcisauskas S."/>
            <person name="Kim Y."/>
            <person name="Blasche S."/>
        </authorList>
    </citation>
    <scope>NUCLEOTIDE SEQUENCE</scope>
    <source>
        <strain evidence="6">Olga-1</strain>
    </source>
</reference>
<dbReference type="Proteomes" id="UP000697127">
    <property type="component" value="Unassembled WGS sequence"/>
</dbReference>
<dbReference type="Pfam" id="PF05057">
    <property type="entry name" value="DUF676"/>
    <property type="match status" value="1"/>
</dbReference>
<dbReference type="GO" id="GO:0004622">
    <property type="term" value="F:phosphatidylcholine lysophospholipase activity"/>
    <property type="evidence" value="ECO:0007669"/>
    <property type="project" value="TreeGrafter"/>
</dbReference>
<feature type="region of interest" description="Disordered" evidence="3">
    <location>
        <begin position="1"/>
        <end position="40"/>
    </location>
</feature>
<proteinExistence type="inferred from homology"/>
<feature type="transmembrane region" description="Helical" evidence="4">
    <location>
        <begin position="130"/>
        <end position="149"/>
    </location>
</feature>
<keyword evidence="4" id="KW-0472">Membrane</keyword>
<evidence type="ECO:0000256" key="4">
    <source>
        <dbReference type="SAM" id="Phobius"/>
    </source>
</evidence>
<sequence length="557" mass="64457">MEKSTSPTPSTSSSSSTSNHQSFGKKINNDEPSNLNSNSNSNPVKNCHLIVLTHGLWGTSDHFNYLEKSLNSYLLKHYPNECFFIFKTISNEKFKTYDGIDICGTRVADEILIKTNHLNNNGYKIIKFSIIGYSLGGLIARFAIGILNFKNYFNFIIPINFITFCSPHVGVLTPGNSLTIKLFNNFVPYLLGNSGKQIFLKDKTNGNLPLLNLMSIENSIFFKTLKKFKYISLYSNIRSDIRTSYWTSAISFINPFEILDKNQNVIIDNNGFINFANGSKFQLSFLNDYNPIILDVSKNINFNGLIDYDKEINYKSKDKNKYKDKINNNNNNFIQRKFKWLILIFNTFIYIPMWIIWFIIYNILQSFQSFIRVTREYSKLKDNISIYNLIESNINTPLIKPAYSNEFNKFENDLHDQGDLFLDSVFDAITSSNNINKSIFNQNSFGGNNSLITNLNELCSIPINDIKNWEFDYKIINNDKLIAFKYYQILKSFKLNISNYQIDIIKNLNKLNWSKFPIYITNTNSTHAAAIVRHDDPSFDQGKIVIQHFCEKTFKIN</sequence>
<gene>
    <name evidence="6" type="ORF">C6P40_000656</name>
</gene>
<comment type="similarity">
    <text evidence="1">Belongs to the putative lipase ROG1 family.</text>
</comment>
<keyword evidence="4" id="KW-1133">Transmembrane helix</keyword>
<keyword evidence="2" id="KW-0442">Lipid degradation</keyword>
<dbReference type="GO" id="GO:0047372">
    <property type="term" value="F:monoacylglycerol lipase activity"/>
    <property type="evidence" value="ECO:0007669"/>
    <property type="project" value="TreeGrafter"/>
</dbReference>
<evidence type="ECO:0000256" key="2">
    <source>
        <dbReference type="ARBA" id="ARBA00022963"/>
    </source>
</evidence>
<dbReference type="PANTHER" id="PTHR12482:SF65">
    <property type="entry name" value="ESTERASE, PUTATIVE (AFU_ORTHOLOGUE AFUA_3G12320)-RELATED"/>
    <property type="match status" value="1"/>
</dbReference>
<evidence type="ECO:0000313" key="6">
    <source>
        <dbReference type="EMBL" id="KAG0690942.1"/>
    </source>
</evidence>
<feature type="domain" description="DUF676" evidence="5">
    <location>
        <begin position="45"/>
        <end position="245"/>
    </location>
</feature>
<dbReference type="EMBL" id="PUHW01000013">
    <property type="protein sequence ID" value="KAG0690942.1"/>
    <property type="molecule type" value="Genomic_DNA"/>
</dbReference>
<evidence type="ECO:0000259" key="5">
    <source>
        <dbReference type="Pfam" id="PF05057"/>
    </source>
</evidence>
<evidence type="ECO:0000313" key="7">
    <source>
        <dbReference type="Proteomes" id="UP000697127"/>
    </source>
</evidence>
<dbReference type="OrthoDB" id="273452at2759"/>
<dbReference type="PANTHER" id="PTHR12482">
    <property type="entry name" value="LIPASE ROG1-RELATED-RELATED"/>
    <property type="match status" value="1"/>
</dbReference>
<accession>A0A9P6WPL5</accession>
<comment type="caution">
    <text evidence="6">The sequence shown here is derived from an EMBL/GenBank/DDBJ whole genome shotgun (WGS) entry which is preliminary data.</text>
</comment>
<feature type="compositionally biased region" description="Low complexity" evidence="3">
    <location>
        <begin position="1"/>
        <end position="18"/>
    </location>
</feature>
<name>A0A9P6WPL5_9ASCO</name>
<dbReference type="InterPro" id="IPR029058">
    <property type="entry name" value="AB_hydrolase_fold"/>
</dbReference>
<protein>
    <recommendedName>
        <fullName evidence="5">DUF676 domain-containing protein</fullName>
    </recommendedName>
</protein>
<feature type="transmembrane region" description="Helical" evidence="4">
    <location>
        <begin position="155"/>
        <end position="173"/>
    </location>
</feature>
<dbReference type="InterPro" id="IPR007751">
    <property type="entry name" value="DUF676_lipase-like"/>
</dbReference>
<keyword evidence="4" id="KW-0812">Transmembrane</keyword>
<keyword evidence="7" id="KW-1185">Reference proteome</keyword>
<evidence type="ECO:0000256" key="3">
    <source>
        <dbReference type="SAM" id="MobiDB-lite"/>
    </source>
</evidence>
<dbReference type="GO" id="GO:0005811">
    <property type="term" value="C:lipid droplet"/>
    <property type="evidence" value="ECO:0007669"/>
    <property type="project" value="TreeGrafter"/>
</dbReference>
<keyword evidence="2" id="KW-0443">Lipid metabolism</keyword>
<feature type="compositionally biased region" description="Low complexity" evidence="3">
    <location>
        <begin position="30"/>
        <end position="40"/>
    </location>
</feature>
<dbReference type="Gene3D" id="3.40.50.1820">
    <property type="entry name" value="alpha/beta hydrolase"/>
    <property type="match status" value="1"/>
</dbReference>